<organism evidence="1 2">
    <name type="scientific">Vibrio coralliirubri</name>
    <dbReference type="NCBI Taxonomy" id="1516159"/>
    <lineage>
        <taxon>Bacteria</taxon>
        <taxon>Pseudomonadati</taxon>
        <taxon>Pseudomonadota</taxon>
        <taxon>Gammaproteobacteria</taxon>
        <taxon>Vibrionales</taxon>
        <taxon>Vibrionaceae</taxon>
        <taxon>Vibrio</taxon>
    </lineage>
</organism>
<dbReference type="AlphaFoldDB" id="A0AA86XPT1"/>
<sequence length="115" mass="12291">MPQIDAPAKPTISAGLEGDNIVVTINGKSQTTDYTAEADDRGVVHIKDRHGNIVGEGYIDEVNGTVTFGNGIVVNDRGDVTLPPAVKNNVKDRVQSIDPTKLQKAKSAIQQRLRG</sequence>
<dbReference type="Proteomes" id="UP000041625">
    <property type="component" value="Unassembled WGS sequence"/>
</dbReference>
<protein>
    <submittedName>
        <fullName evidence="1">Uncharacterized protein</fullName>
    </submittedName>
</protein>
<keyword evidence="2" id="KW-1185">Reference proteome</keyword>
<proteinExistence type="predicted"/>
<accession>A0AA86XPT1</accession>
<evidence type="ECO:0000313" key="2">
    <source>
        <dbReference type="Proteomes" id="UP000041625"/>
    </source>
</evidence>
<evidence type="ECO:0000313" key="1">
    <source>
        <dbReference type="EMBL" id="CDT88952.1"/>
    </source>
</evidence>
<dbReference type="EMBL" id="CCKJ01000048">
    <property type="protein sequence ID" value="CDT88952.1"/>
    <property type="molecule type" value="Genomic_DNA"/>
</dbReference>
<name>A0AA86XPT1_9VIBR</name>
<gene>
    <name evidence="1" type="ORF">VCR31J2_1410106</name>
</gene>
<comment type="caution">
    <text evidence="1">The sequence shown here is derived from an EMBL/GenBank/DDBJ whole genome shotgun (WGS) entry which is preliminary data.</text>
</comment>
<reference evidence="1 2" key="1">
    <citation type="submission" date="2014-06" db="EMBL/GenBank/DDBJ databases">
        <authorList>
            <person name="Le Roux F."/>
        </authorList>
    </citation>
    <scope>NUCLEOTIDE SEQUENCE [LARGE SCALE GENOMIC DNA]</scope>
    <source>
        <strain evidence="1 2">J2-31</strain>
    </source>
</reference>